<dbReference type="OrthoDB" id="8673316at2"/>
<keyword evidence="5" id="KW-1185">Reference proteome</keyword>
<dbReference type="Proteomes" id="UP000253769">
    <property type="component" value="Unassembled WGS sequence"/>
</dbReference>
<accession>A0A369WK42</accession>
<sequence length="356" mass="40636">MRPLVLLLTVVLMISSTRAQAEVLHELRPLGREQSVLRIYGAADFPVIKPFFDAFRERYPGVRIRYSEFGTRNLYQRFLERYPDTPDLMLSSAMDLQVKLVNDGYAQPYRSPETAALPAWANWRDEIFGFTYEPAVIAINRQRMPGDQLPRNRAELLDLIRRHSDKLRGRIGTFDIAQVGVGYLTWSYDSRQSASYGRMLESFGSHQARLFPSSAAMLQALTDGEITVAYNLLGSYSHAWAKRHPEIQVVLPSDYTTLVMRTAFIPDNAANPTDAKRLLDFLLSREGQQLLADRSSLYPIREDITGETTASALRRDRRSPLRHIPLGPSLLIQTDQASRRALLEQWRRAMPNLDLP</sequence>
<dbReference type="Pfam" id="PF13531">
    <property type="entry name" value="SBP_bac_11"/>
    <property type="match status" value="1"/>
</dbReference>
<evidence type="ECO:0000313" key="4">
    <source>
        <dbReference type="EMBL" id="RDE19825.1"/>
    </source>
</evidence>
<dbReference type="InterPro" id="IPR016132">
    <property type="entry name" value="Phyto_chromo_attachment"/>
</dbReference>
<feature type="chain" id="PRO_5016579441" evidence="2">
    <location>
        <begin position="22"/>
        <end position="356"/>
    </location>
</feature>
<dbReference type="PANTHER" id="PTHR30006:SF25">
    <property type="entry name" value="PHOSPHOGLYCERATE TRANSPORT REGULATORY PROTEIN PGTC"/>
    <property type="match status" value="1"/>
</dbReference>
<evidence type="ECO:0000313" key="5">
    <source>
        <dbReference type="Proteomes" id="UP000253769"/>
    </source>
</evidence>
<reference evidence="4 5" key="1">
    <citation type="submission" date="2018-07" db="EMBL/GenBank/DDBJ databases">
        <title>Motiliproteus coralliicola sp. nov., a bacterium isolated from Coral.</title>
        <authorList>
            <person name="Wang G."/>
        </authorList>
    </citation>
    <scope>NUCLEOTIDE SEQUENCE [LARGE SCALE GENOMIC DNA]</scope>
    <source>
        <strain evidence="4 5">C34</strain>
    </source>
</reference>
<protein>
    <submittedName>
        <fullName evidence="4">ABC transporter substrate-binding protein</fullName>
    </submittedName>
</protein>
<dbReference type="SUPFAM" id="SSF53850">
    <property type="entry name" value="Periplasmic binding protein-like II"/>
    <property type="match status" value="1"/>
</dbReference>
<evidence type="ECO:0000256" key="1">
    <source>
        <dbReference type="ARBA" id="ARBA00022729"/>
    </source>
</evidence>
<keyword evidence="1 2" id="KW-0732">Signal</keyword>
<dbReference type="AlphaFoldDB" id="A0A369WK42"/>
<comment type="caution">
    <text evidence="4">The sequence shown here is derived from an EMBL/GenBank/DDBJ whole genome shotgun (WGS) entry which is preliminary data.</text>
</comment>
<proteinExistence type="predicted"/>
<evidence type="ECO:0000259" key="3">
    <source>
        <dbReference type="PROSITE" id="PS50046"/>
    </source>
</evidence>
<organism evidence="4 5">
    <name type="scientific">Motiliproteus coralliicola</name>
    <dbReference type="NCBI Taxonomy" id="2283196"/>
    <lineage>
        <taxon>Bacteria</taxon>
        <taxon>Pseudomonadati</taxon>
        <taxon>Pseudomonadota</taxon>
        <taxon>Gammaproteobacteria</taxon>
        <taxon>Oceanospirillales</taxon>
        <taxon>Oceanospirillaceae</taxon>
        <taxon>Motiliproteus</taxon>
    </lineage>
</organism>
<dbReference type="EMBL" id="QQOH01000003">
    <property type="protein sequence ID" value="RDE19825.1"/>
    <property type="molecule type" value="Genomic_DNA"/>
</dbReference>
<gene>
    <name evidence="4" type="ORF">DV711_13210</name>
</gene>
<dbReference type="PROSITE" id="PS50046">
    <property type="entry name" value="PHYTOCHROME_2"/>
    <property type="match status" value="1"/>
</dbReference>
<feature type="signal peptide" evidence="2">
    <location>
        <begin position="1"/>
        <end position="21"/>
    </location>
</feature>
<dbReference type="GO" id="GO:0030288">
    <property type="term" value="C:outer membrane-bounded periplasmic space"/>
    <property type="evidence" value="ECO:0007669"/>
    <property type="project" value="TreeGrafter"/>
</dbReference>
<feature type="domain" description="Phytochrome chromophore attachment site" evidence="3">
    <location>
        <begin position="274"/>
        <end position="351"/>
    </location>
</feature>
<dbReference type="PANTHER" id="PTHR30006">
    <property type="entry name" value="THIAMINE-BINDING PERIPLASMIC PROTEIN-RELATED"/>
    <property type="match status" value="1"/>
</dbReference>
<evidence type="ECO:0000256" key="2">
    <source>
        <dbReference type="SAM" id="SignalP"/>
    </source>
</evidence>
<name>A0A369WK42_9GAMM</name>
<dbReference type="Gene3D" id="3.40.190.10">
    <property type="entry name" value="Periplasmic binding protein-like II"/>
    <property type="match status" value="2"/>
</dbReference>